<keyword evidence="3" id="KW-1185">Reference proteome</keyword>
<feature type="signal peptide" evidence="1">
    <location>
        <begin position="1"/>
        <end position="20"/>
    </location>
</feature>
<gene>
    <name evidence="2" type="ORF">R2601_23675</name>
</gene>
<evidence type="ECO:0000256" key="1">
    <source>
        <dbReference type="SAM" id="SignalP"/>
    </source>
</evidence>
<comment type="caution">
    <text evidence="2">The sequence shown here is derived from an EMBL/GenBank/DDBJ whole genome shotgun (WGS) entry which is preliminary data.</text>
</comment>
<evidence type="ECO:0000313" key="3">
    <source>
        <dbReference type="Proteomes" id="UP000006230"/>
    </source>
</evidence>
<dbReference type="eggNOG" id="ENOG5033ISF">
    <property type="taxonomic scope" value="Bacteria"/>
</dbReference>
<protein>
    <submittedName>
        <fullName evidence="2">Uncharacterized protein</fullName>
    </submittedName>
</protein>
<accession>Q0FL50</accession>
<proteinExistence type="predicted"/>
<sequence length="132" mass="14267">MKTFLCGALVALATASASEAVPAQTAERVRLFASCAGRLSATIEHGWLIDRSDGSTAQRQRRGFEELIAAILPDARAAGLDGPRILHQRIAAKFAQARLLQTASFHRDTRRAARARMLAEQELARCTSILPG</sequence>
<organism evidence="2 3">
    <name type="scientific">Salipiger bermudensis (strain DSM 26914 / JCM 13377 / KCTC 12554 / HTCC2601)</name>
    <name type="common">Pelagibaca bermudensis</name>
    <dbReference type="NCBI Taxonomy" id="314265"/>
    <lineage>
        <taxon>Bacteria</taxon>
        <taxon>Pseudomonadati</taxon>
        <taxon>Pseudomonadota</taxon>
        <taxon>Alphaproteobacteria</taxon>
        <taxon>Rhodobacterales</taxon>
        <taxon>Roseobacteraceae</taxon>
        <taxon>Salipiger</taxon>
    </lineage>
</organism>
<dbReference type="STRING" id="314265.R2601_23675"/>
<evidence type="ECO:0000313" key="2">
    <source>
        <dbReference type="EMBL" id="EAU44915.1"/>
    </source>
</evidence>
<feature type="chain" id="PRO_5004171773" evidence="1">
    <location>
        <begin position="21"/>
        <end position="132"/>
    </location>
</feature>
<reference evidence="2 3" key="1">
    <citation type="journal article" date="2010" name="J. Bacteriol.">
        <title>Genome sequences of Pelagibaca bermudensis HTCC2601T and Maritimibacter alkaliphilus HTCC2654T, the type strains of two marine Roseobacter genera.</title>
        <authorList>
            <person name="Thrash J.C."/>
            <person name="Cho J.C."/>
            <person name="Ferriera S."/>
            <person name="Johnson J."/>
            <person name="Vergin K.L."/>
            <person name="Giovannoni S.J."/>
        </authorList>
    </citation>
    <scope>NUCLEOTIDE SEQUENCE [LARGE SCALE GENOMIC DNA]</scope>
    <source>
        <strain evidence="3">DSM 26914 / JCM 13377 / KCTC 12554 / HTCC2601</strain>
    </source>
</reference>
<dbReference type="EMBL" id="AATQ01000035">
    <property type="protein sequence ID" value="EAU44915.1"/>
    <property type="molecule type" value="Genomic_DNA"/>
</dbReference>
<dbReference type="AlphaFoldDB" id="Q0FL50"/>
<dbReference type="HOGENOM" id="CLU_161389_0_0_5"/>
<keyword evidence="1" id="KW-0732">Signal</keyword>
<name>Q0FL50_SALBH</name>
<dbReference type="Proteomes" id="UP000006230">
    <property type="component" value="Unassembled WGS sequence"/>
</dbReference>